<accession>A0ACA9MS50</accession>
<dbReference type="Proteomes" id="UP000789366">
    <property type="component" value="Unassembled WGS sequence"/>
</dbReference>
<sequence length="430" mass="48206">MEKGKRLMPSGLKKKFPGSTNYELEGFVSSVMGLEFGTIPNCDGILPGYTNYRMFVLANSKLPGFANKLPDLENELPVSAKCELPSPMNYELSGSVNYELPGPTNYELFSLVNNESSDLVNNGLSGFVNNELSGLVNFEVDSNLPSSINFAVNNNFSDPMNSGFTSNLPGSEGSEFDSYVNDNQINNSQIIQLRVGGSFNDWDAIQRAVDVYSKQHGFVAIMYHKELDPIDRSIIQCHDYVCWKSGMNKLKKVENICEHHDDVSSKTNCSWLVHFYCGKHTNIINITNIVNEHNHPCDPNTIELAPKLLQFPQGILNKIKDYTTVGQLRIVALKNNLNQDTSTCLKTGAESTQRVESINSVLKKHLDRSTLLKELVKIIEQKLEKEASYNHIRDYYRSNLSSSLPSTYNTIFKTIDLVLEEHLTPISLSL</sequence>
<keyword evidence="2" id="KW-1185">Reference proteome</keyword>
<gene>
    <name evidence="1" type="ORF">SPELUC_LOCUS7291</name>
</gene>
<organism evidence="1 2">
    <name type="scientific">Cetraspora pellucida</name>
    <dbReference type="NCBI Taxonomy" id="1433469"/>
    <lineage>
        <taxon>Eukaryota</taxon>
        <taxon>Fungi</taxon>
        <taxon>Fungi incertae sedis</taxon>
        <taxon>Mucoromycota</taxon>
        <taxon>Glomeromycotina</taxon>
        <taxon>Glomeromycetes</taxon>
        <taxon>Diversisporales</taxon>
        <taxon>Gigasporaceae</taxon>
        <taxon>Cetraspora</taxon>
    </lineage>
</organism>
<reference evidence="1" key="1">
    <citation type="submission" date="2021-06" db="EMBL/GenBank/DDBJ databases">
        <authorList>
            <person name="Kallberg Y."/>
            <person name="Tangrot J."/>
            <person name="Rosling A."/>
        </authorList>
    </citation>
    <scope>NUCLEOTIDE SEQUENCE</scope>
    <source>
        <strain evidence="1">28 12/20/2015</strain>
    </source>
</reference>
<evidence type="ECO:0000313" key="1">
    <source>
        <dbReference type="EMBL" id="CAG8605346.1"/>
    </source>
</evidence>
<proteinExistence type="predicted"/>
<protein>
    <submittedName>
        <fullName evidence="1">7359_t:CDS:1</fullName>
    </submittedName>
</protein>
<evidence type="ECO:0000313" key="2">
    <source>
        <dbReference type="Proteomes" id="UP000789366"/>
    </source>
</evidence>
<dbReference type="EMBL" id="CAJVPW010009434">
    <property type="protein sequence ID" value="CAG8605346.1"/>
    <property type="molecule type" value="Genomic_DNA"/>
</dbReference>
<comment type="caution">
    <text evidence="1">The sequence shown here is derived from an EMBL/GenBank/DDBJ whole genome shotgun (WGS) entry which is preliminary data.</text>
</comment>
<name>A0ACA9MS50_9GLOM</name>